<proteinExistence type="predicted"/>
<gene>
    <name evidence="1" type="ORF">NPX13_g5707</name>
</gene>
<dbReference type="AlphaFoldDB" id="A0A9W8NDV4"/>
<sequence length="524" mass="61443">MNHIAHNEDNAAHIKIAGVTTENTISDITDFPQDIFLLVISYLSPIESVLCRRVRRSWSAAFTSDDVSWNLMRWHFPRVREMRNSVRELDNISWSHIFANVARRYFYLRSAKPRIVESISQWQGDGFRPVGMWDRWLEWRGNISNLNLRDANWCLDDGLLIYRNEVYEYVAYDLETGSRFPVPFNNTGRVVRRLRLAHRILVIEWMEEKTTPLPYTTMPANRHFATAFDVQRLTASESIEAQSSWNMKRKFEWELHHDPLHFTDFFFSAHTETHYALYLWQEDGASAGQVVAERLTIWSFESGSQWQAQPRIIKKFSKNDLAFLCIRQSRRPMFQSIWLDEANVYVHEEAHSFLTGPRAPTPAPRNHYVRATGVPLTGIGPRWEDDCCADGDIHMSFCPRAGSAAHLDNNNRNCMYRFDKTWPGWAPCWRHEEFPYLTVSDVVDRQAGVRIVARQCFTMETLSSFVSPQMNTRTEADTEAEEEHHEVRFADEMWRKLVWTCHIQGDERWVVGEDDHGDITIIRF</sequence>
<reference evidence="1" key="1">
    <citation type="submission" date="2022-07" db="EMBL/GenBank/DDBJ databases">
        <title>Genome Sequence of Xylaria arbuscula.</title>
        <authorList>
            <person name="Buettner E."/>
        </authorList>
    </citation>
    <scope>NUCLEOTIDE SEQUENCE</scope>
    <source>
        <strain evidence="1">VT107</strain>
    </source>
</reference>
<keyword evidence="2" id="KW-1185">Reference proteome</keyword>
<dbReference type="Proteomes" id="UP001148614">
    <property type="component" value="Unassembled WGS sequence"/>
</dbReference>
<dbReference type="EMBL" id="JANPWZ010000929">
    <property type="protein sequence ID" value="KAJ3570504.1"/>
    <property type="molecule type" value="Genomic_DNA"/>
</dbReference>
<evidence type="ECO:0000313" key="1">
    <source>
        <dbReference type="EMBL" id="KAJ3570504.1"/>
    </source>
</evidence>
<dbReference type="VEuPathDB" id="FungiDB:F4678DRAFT_447836"/>
<organism evidence="1 2">
    <name type="scientific">Xylaria arbuscula</name>
    <dbReference type="NCBI Taxonomy" id="114810"/>
    <lineage>
        <taxon>Eukaryota</taxon>
        <taxon>Fungi</taxon>
        <taxon>Dikarya</taxon>
        <taxon>Ascomycota</taxon>
        <taxon>Pezizomycotina</taxon>
        <taxon>Sordariomycetes</taxon>
        <taxon>Xylariomycetidae</taxon>
        <taxon>Xylariales</taxon>
        <taxon>Xylariaceae</taxon>
        <taxon>Xylaria</taxon>
    </lineage>
</organism>
<accession>A0A9W8NDV4</accession>
<comment type="caution">
    <text evidence="1">The sequence shown here is derived from an EMBL/GenBank/DDBJ whole genome shotgun (WGS) entry which is preliminary data.</text>
</comment>
<dbReference type="InterPro" id="IPR036047">
    <property type="entry name" value="F-box-like_dom_sf"/>
</dbReference>
<protein>
    <recommendedName>
        <fullName evidence="3">F-box domain-containing protein</fullName>
    </recommendedName>
</protein>
<name>A0A9W8NDV4_9PEZI</name>
<dbReference type="SUPFAM" id="SSF81383">
    <property type="entry name" value="F-box domain"/>
    <property type="match status" value="1"/>
</dbReference>
<evidence type="ECO:0000313" key="2">
    <source>
        <dbReference type="Proteomes" id="UP001148614"/>
    </source>
</evidence>
<evidence type="ECO:0008006" key="3">
    <source>
        <dbReference type="Google" id="ProtNLM"/>
    </source>
</evidence>